<proteinExistence type="predicted"/>
<sequence length="452" mass="49147">MDGYPTRRPTRRALVNTFSTRKATSSVVARTPTLETTAPLANATTVTESQSTPGPPTQMWEESESAPAAIPGKANKPESVSIPTITITGSVTSLPLAGASVDMGKALSKDLSKDLSLDGAITESHCRPTRAPERSTPTVSMAPRTEFRLQNRSMRPSSASSHQNAEPSGSSSASDLPLETATNVTTSSRRLAVSMKMRVEKLSPSTQHKRDAPCTSAANVNCMQRRSNGINKEHLPETFSFLRKIMPPPSIPPPPLVAKMQHQKLAIPITLPTQEMAQGAAYMAVARTGRLPRNRIQQNTVAGMDIKSPTQLGKQKQQQNGVGKQPKQNKRAAGTGGPTVPMTTRKRKQQTNNHQCDDANVPLELIQKAGVMMFRLLLQYWTHVRPVFHRRSALRGRLRRGCLTFTDAFLCVQAAGFVLTLVMVSVVVFRVLVVVGICCHYTSGMMSFLLGM</sequence>
<feature type="region of interest" description="Disordered" evidence="1">
    <location>
        <begin position="1"/>
        <end position="78"/>
    </location>
</feature>
<organism evidence="2 3">
    <name type="scientific">Sporothrix schenckii (strain ATCC 58251 / de Perez 2211183)</name>
    <name type="common">Rose-picker's disease fungus</name>
    <dbReference type="NCBI Taxonomy" id="1391915"/>
    <lineage>
        <taxon>Eukaryota</taxon>
        <taxon>Fungi</taxon>
        <taxon>Dikarya</taxon>
        <taxon>Ascomycota</taxon>
        <taxon>Pezizomycotina</taxon>
        <taxon>Sordariomycetes</taxon>
        <taxon>Sordariomycetidae</taxon>
        <taxon>Ophiostomatales</taxon>
        <taxon>Ophiostomataceae</taxon>
        <taxon>Sporothrix</taxon>
    </lineage>
</organism>
<dbReference type="Proteomes" id="UP000018087">
    <property type="component" value="Unassembled WGS sequence"/>
</dbReference>
<dbReference type="eggNOG" id="ENOG502RKYD">
    <property type="taxonomic scope" value="Eukaryota"/>
</dbReference>
<dbReference type="EMBL" id="KI440845">
    <property type="protein sequence ID" value="ERS98935.1"/>
    <property type="molecule type" value="Genomic_DNA"/>
</dbReference>
<feature type="compositionally biased region" description="Polar residues" evidence="1">
    <location>
        <begin position="148"/>
        <end position="187"/>
    </location>
</feature>
<evidence type="ECO:0000256" key="1">
    <source>
        <dbReference type="SAM" id="MobiDB-lite"/>
    </source>
</evidence>
<name>U7PWV3_SPOS1</name>
<reference evidence="3" key="1">
    <citation type="journal article" date="2014" name="Genome Announc.">
        <title>Genome sequence of the pathogenic fungus Sporothrix schenckii (ATCC 58251).</title>
        <authorList>
            <person name="Cuomo C.A."/>
            <person name="Rodriguez-Del Valle N."/>
            <person name="Perez-Sanchez L."/>
            <person name="Abouelleil A."/>
            <person name="Goldberg J."/>
            <person name="Young S."/>
            <person name="Zeng Q."/>
            <person name="Birren B.W."/>
        </authorList>
    </citation>
    <scope>NUCLEOTIDE SEQUENCE [LARGE SCALE GENOMIC DNA]</scope>
    <source>
        <strain evidence="3">ATCC 58251 / de Perez 2211183</strain>
    </source>
</reference>
<protein>
    <submittedName>
        <fullName evidence="2">Uncharacterized protein</fullName>
    </submittedName>
</protein>
<accession>U7PWV3</accession>
<feature type="region of interest" description="Disordered" evidence="1">
    <location>
        <begin position="122"/>
        <end position="187"/>
    </location>
</feature>
<feature type="compositionally biased region" description="Polar residues" evidence="1">
    <location>
        <begin position="16"/>
        <end position="36"/>
    </location>
</feature>
<evidence type="ECO:0000313" key="2">
    <source>
        <dbReference type="EMBL" id="ERS98935.1"/>
    </source>
</evidence>
<feature type="compositionally biased region" description="Polar residues" evidence="1">
    <location>
        <begin position="42"/>
        <end position="52"/>
    </location>
</feature>
<feature type="compositionally biased region" description="Basic and acidic residues" evidence="1">
    <location>
        <begin position="124"/>
        <end position="133"/>
    </location>
</feature>
<feature type="compositionally biased region" description="Low complexity" evidence="1">
    <location>
        <begin position="311"/>
        <end position="326"/>
    </location>
</feature>
<gene>
    <name evidence="2" type="ORF">HMPREF1624_04128</name>
</gene>
<evidence type="ECO:0000313" key="3">
    <source>
        <dbReference type="Proteomes" id="UP000018087"/>
    </source>
</evidence>
<dbReference type="AlphaFoldDB" id="U7PWV3"/>
<dbReference type="HOGENOM" id="CLU_484991_0_0_1"/>
<keyword evidence="3" id="KW-1185">Reference proteome</keyword>
<feature type="region of interest" description="Disordered" evidence="1">
    <location>
        <begin position="301"/>
        <end position="355"/>
    </location>
</feature>
<dbReference type="OrthoDB" id="10344478at2759"/>